<evidence type="ECO:0000259" key="3">
    <source>
        <dbReference type="PROSITE" id="PS50125"/>
    </source>
</evidence>
<dbReference type="AlphaFoldDB" id="A0A395V922"/>
<name>A0A395V922_9FIRM</name>
<dbReference type="PROSITE" id="PS50125">
    <property type="entry name" value="GUANYLATE_CYCLASE_2"/>
    <property type="match status" value="1"/>
</dbReference>
<keyword evidence="2" id="KW-0175">Coiled coil</keyword>
<accession>A0A395V922</accession>
<evidence type="ECO:0000313" key="4">
    <source>
        <dbReference type="EMBL" id="RGS41654.1"/>
    </source>
</evidence>
<reference evidence="4 5" key="1">
    <citation type="submission" date="2018-08" db="EMBL/GenBank/DDBJ databases">
        <title>A genome reference for cultivated species of the human gut microbiota.</title>
        <authorList>
            <person name="Zou Y."/>
            <person name="Xue W."/>
            <person name="Luo G."/>
        </authorList>
    </citation>
    <scope>NUCLEOTIDE SEQUENCE [LARGE SCALE GENOMIC DNA]</scope>
    <source>
        <strain evidence="4 5">AF22-12AC</strain>
    </source>
</reference>
<proteinExistence type="inferred from homology"/>
<organism evidence="4 5">
    <name type="scientific">Roseburia hominis</name>
    <dbReference type="NCBI Taxonomy" id="301301"/>
    <lineage>
        <taxon>Bacteria</taxon>
        <taxon>Bacillati</taxon>
        <taxon>Bacillota</taxon>
        <taxon>Clostridia</taxon>
        <taxon>Lachnospirales</taxon>
        <taxon>Lachnospiraceae</taxon>
        <taxon>Roseburia</taxon>
    </lineage>
</organism>
<dbReference type="PANTHER" id="PTHR43081">
    <property type="entry name" value="ADENYLATE CYCLASE, TERMINAL-DIFFERENTIATION SPECIFIC-RELATED"/>
    <property type="match status" value="1"/>
</dbReference>
<feature type="domain" description="Guanylate cyclase" evidence="3">
    <location>
        <begin position="51"/>
        <end position="199"/>
    </location>
</feature>
<dbReference type="CDD" id="cd07302">
    <property type="entry name" value="CHD"/>
    <property type="match status" value="1"/>
</dbReference>
<dbReference type="InterPro" id="IPR050697">
    <property type="entry name" value="Adenylyl/Guanylyl_Cyclase_3/4"/>
</dbReference>
<dbReference type="Pfam" id="PF00211">
    <property type="entry name" value="Guanylate_cyc"/>
    <property type="match status" value="1"/>
</dbReference>
<dbReference type="GO" id="GO:0035556">
    <property type="term" value="P:intracellular signal transduction"/>
    <property type="evidence" value="ECO:0007669"/>
    <property type="project" value="InterPro"/>
</dbReference>
<gene>
    <name evidence="4" type="ORF">DWX93_06000</name>
</gene>
<evidence type="ECO:0000313" key="5">
    <source>
        <dbReference type="Proteomes" id="UP000266172"/>
    </source>
</evidence>
<dbReference type="Proteomes" id="UP000266172">
    <property type="component" value="Unassembled WGS sequence"/>
</dbReference>
<dbReference type="SUPFAM" id="SSF55073">
    <property type="entry name" value="Nucleotide cyclase"/>
    <property type="match status" value="1"/>
</dbReference>
<comment type="similarity">
    <text evidence="1">Belongs to the adenylyl cyclase class-3 family.</text>
</comment>
<dbReference type="Gene3D" id="3.30.70.1230">
    <property type="entry name" value="Nucleotide cyclase"/>
    <property type="match status" value="1"/>
</dbReference>
<dbReference type="EMBL" id="QRVL01000002">
    <property type="protein sequence ID" value="RGS41654.1"/>
    <property type="molecule type" value="Genomic_DNA"/>
</dbReference>
<evidence type="ECO:0000256" key="2">
    <source>
        <dbReference type="SAM" id="Coils"/>
    </source>
</evidence>
<evidence type="ECO:0000256" key="1">
    <source>
        <dbReference type="ARBA" id="ARBA00005381"/>
    </source>
</evidence>
<dbReference type="GO" id="GO:0009190">
    <property type="term" value="P:cyclic nucleotide biosynthetic process"/>
    <property type="evidence" value="ECO:0007669"/>
    <property type="project" value="InterPro"/>
</dbReference>
<dbReference type="GO" id="GO:0004016">
    <property type="term" value="F:adenylate cyclase activity"/>
    <property type="evidence" value="ECO:0007669"/>
    <property type="project" value="UniProtKB-ARBA"/>
</dbReference>
<comment type="caution">
    <text evidence="4">The sequence shown here is derived from an EMBL/GenBank/DDBJ whole genome shotgun (WGS) entry which is preliminary data.</text>
</comment>
<dbReference type="InterPro" id="IPR001054">
    <property type="entry name" value="A/G_cyclase"/>
</dbReference>
<dbReference type="InterPro" id="IPR029787">
    <property type="entry name" value="Nucleotide_cyclase"/>
</dbReference>
<protein>
    <recommendedName>
        <fullName evidence="3">Guanylate cyclase domain-containing protein</fullName>
    </recommendedName>
</protein>
<sequence>MGFSKNDFEKVDLRIKKITEQTVEQIEVDSELPPTIEQLEDNNKTYSIMAAILFIDIRKSTYLTENSQAKSMVKIYRSFMRMAVDCVRKNGGVTRQFLGDRIMGVFIDSIDENGSMVDSAADKAINAARSLQTVIDYSLNKYLKTNVNGKVIECGIGIDYGKVLVTQVGMYGLESDENRENEVDCVWVGNTTNYASKYSDIASGGEIFISDNVFKQMSDEYREVFVKSAKYKGTKLFQGYVTKDYYLEFSEDLGKPIKIEEDTTVESDTFEGLADGIREIERLQDKLIQREKQLAVLEDKLKKENQDYRDKYKNENTAKLRAFDERNIAEEELQKIRKDYYIDIKNILSKVHYHEYQYMDKIGKKDLFSMIEKAYELGALIGKNSKEVSLELSCYLIGIYDYFQEYSKSFDVMLVMAELSDYWVDLESATLKWANKEKVLYKLYNEIERALVNYRVKYERRKDFEGYLQIIKKIRGY</sequence>
<dbReference type="PANTHER" id="PTHR43081:SF1">
    <property type="entry name" value="ADENYLATE CYCLASE, TERMINAL-DIFFERENTIATION SPECIFIC"/>
    <property type="match status" value="1"/>
</dbReference>
<feature type="coiled-coil region" evidence="2">
    <location>
        <begin position="273"/>
        <end position="339"/>
    </location>
</feature>
<dbReference type="RefSeq" id="WP_118096979.1">
    <property type="nucleotide sequence ID" value="NZ_CAKMUY010000007.1"/>
</dbReference>